<dbReference type="CDD" id="cd00603">
    <property type="entry name" value="IPT_PCSR"/>
    <property type="match status" value="7"/>
</dbReference>
<dbReference type="GeneID" id="17284549"/>
<dbReference type="SUPFAM" id="SSF81296">
    <property type="entry name" value="E set domains"/>
    <property type="match status" value="7"/>
</dbReference>
<evidence type="ECO:0000256" key="1">
    <source>
        <dbReference type="ARBA" id="ARBA00022729"/>
    </source>
</evidence>
<keyword evidence="1 2" id="KW-0732">Signal</keyword>
<dbReference type="SMART" id="SM00429">
    <property type="entry name" value="IPT"/>
    <property type="match status" value="7"/>
</dbReference>
<dbReference type="STRING" id="2903.R1G045"/>
<evidence type="ECO:0000313" key="5">
    <source>
        <dbReference type="Proteomes" id="UP000013827"/>
    </source>
</evidence>
<dbReference type="HOGENOM" id="CLU_237875_0_0_1"/>
<name>A0A0D3KTS9_EMIH1</name>
<dbReference type="InterPro" id="IPR052387">
    <property type="entry name" value="Fibrocystin"/>
</dbReference>
<evidence type="ECO:0000313" key="4">
    <source>
        <dbReference type="EnsemblProtists" id="EOD39164"/>
    </source>
</evidence>
<evidence type="ECO:0000256" key="2">
    <source>
        <dbReference type="SAM" id="SignalP"/>
    </source>
</evidence>
<dbReference type="InterPro" id="IPR002909">
    <property type="entry name" value="IPT_dom"/>
</dbReference>
<feature type="domain" description="WSC" evidence="3">
    <location>
        <begin position="327"/>
        <end position="422"/>
    </location>
</feature>
<proteinExistence type="predicted"/>
<accession>A0A0D3KTS9</accession>
<feature type="chain" id="PRO_5044205844" description="WSC domain-containing protein" evidence="2">
    <location>
        <begin position="23"/>
        <end position="1810"/>
    </location>
</feature>
<dbReference type="RefSeq" id="XP_005791593.1">
    <property type="nucleotide sequence ID" value="XM_005791536.1"/>
</dbReference>
<dbReference type="PANTHER" id="PTHR46769">
    <property type="entry name" value="POLYCYSTIC KIDNEY AND HEPATIC DISEASE 1 (AUTOSOMAL RECESSIVE)-LIKE 1"/>
    <property type="match status" value="1"/>
</dbReference>
<evidence type="ECO:0000259" key="3">
    <source>
        <dbReference type="PROSITE" id="PS51212"/>
    </source>
</evidence>
<dbReference type="PROSITE" id="PS51212">
    <property type="entry name" value="WSC"/>
    <property type="match status" value="1"/>
</dbReference>
<dbReference type="Pfam" id="PF01822">
    <property type="entry name" value="WSC"/>
    <property type="match status" value="1"/>
</dbReference>
<keyword evidence="5" id="KW-1185">Reference proteome</keyword>
<protein>
    <recommendedName>
        <fullName evidence="3">WSC domain-containing protein</fullName>
    </recommendedName>
</protein>
<feature type="signal peptide" evidence="2">
    <location>
        <begin position="1"/>
        <end position="22"/>
    </location>
</feature>
<dbReference type="KEGG" id="ehx:EMIHUDRAFT_223628"/>
<dbReference type="PaxDb" id="2903-EOD39164"/>
<dbReference type="InterPro" id="IPR013783">
    <property type="entry name" value="Ig-like_fold"/>
</dbReference>
<dbReference type="Gene3D" id="2.60.40.10">
    <property type="entry name" value="Immunoglobulins"/>
    <property type="match status" value="9"/>
</dbReference>
<dbReference type="Proteomes" id="UP000013827">
    <property type="component" value="Unassembled WGS sequence"/>
</dbReference>
<reference evidence="5" key="1">
    <citation type="journal article" date="2013" name="Nature">
        <title>Pan genome of the phytoplankton Emiliania underpins its global distribution.</title>
        <authorList>
            <person name="Read B.A."/>
            <person name="Kegel J."/>
            <person name="Klute M.J."/>
            <person name="Kuo A."/>
            <person name="Lefebvre S.C."/>
            <person name="Maumus F."/>
            <person name="Mayer C."/>
            <person name="Miller J."/>
            <person name="Monier A."/>
            <person name="Salamov A."/>
            <person name="Young J."/>
            <person name="Aguilar M."/>
            <person name="Claverie J.M."/>
            <person name="Frickenhaus S."/>
            <person name="Gonzalez K."/>
            <person name="Herman E.K."/>
            <person name="Lin Y.C."/>
            <person name="Napier J."/>
            <person name="Ogata H."/>
            <person name="Sarno A.F."/>
            <person name="Shmutz J."/>
            <person name="Schroeder D."/>
            <person name="de Vargas C."/>
            <person name="Verret F."/>
            <person name="von Dassow P."/>
            <person name="Valentin K."/>
            <person name="Van de Peer Y."/>
            <person name="Wheeler G."/>
            <person name="Dacks J.B."/>
            <person name="Delwiche C.F."/>
            <person name="Dyhrman S.T."/>
            <person name="Glockner G."/>
            <person name="John U."/>
            <person name="Richards T."/>
            <person name="Worden A.Z."/>
            <person name="Zhang X."/>
            <person name="Grigoriev I.V."/>
            <person name="Allen A.E."/>
            <person name="Bidle K."/>
            <person name="Borodovsky M."/>
            <person name="Bowler C."/>
            <person name="Brownlee C."/>
            <person name="Cock J.M."/>
            <person name="Elias M."/>
            <person name="Gladyshev V.N."/>
            <person name="Groth M."/>
            <person name="Guda C."/>
            <person name="Hadaegh A."/>
            <person name="Iglesias-Rodriguez M.D."/>
            <person name="Jenkins J."/>
            <person name="Jones B.M."/>
            <person name="Lawson T."/>
            <person name="Leese F."/>
            <person name="Lindquist E."/>
            <person name="Lobanov A."/>
            <person name="Lomsadze A."/>
            <person name="Malik S.B."/>
            <person name="Marsh M.E."/>
            <person name="Mackinder L."/>
            <person name="Mock T."/>
            <person name="Mueller-Roeber B."/>
            <person name="Pagarete A."/>
            <person name="Parker M."/>
            <person name="Probert I."/>
            <person name="Quesneville H."/>
            <person name="Raines C."/>
            <person name="Rensing S.A."/>
            <person name="Riano-Pachon D.M."/>
            <person name="Richier S."/>
            <person name="Rokitta S."/>
            <person name="Shiraiwa Y."/>
            <person name="Soanes D.M."/>
            <person name="van der Giezen M."/>
            <person name="Wahlund T.M."/>
            <person name="Williams B."/>
            <person name="Wilson W."/>
            <person name="Wolfe G."/>
            <person name="Wurch L.L."/>
        </authorList>
    </citation>
    <scope>NUCLEOTIDE SEQUENCE</scope>
</reference>
<organism evidence="4 5">
    <name type="scientific">Emiliania huxleyi (strain CCMP1516)</name>
    <dbReference type="NCBI Taxonomy" id="280463"/>
    <lineage>
        <taxon>Eukaryota</taxon>
        <taxon>Haptista</taxon>
        <taxon>Haptophyta</taxon>
        <taxon>Prymnesiophyceae</taxon>
        <taxon>Isochrysidales</taxon>
        <taxon>Noelaerhabdaceae</taxon>
        <taxon>Emiliania</taxon>
    </lineage>
</organism>
<dbReference type="PANTHER" id="PTHR46769:SF2">
    <property type="entry name" value="FIBROCYSTIN-L ISOFORM 2 PRECURSOR-RELATED"/>
    <property type="match status" value="1"/>
</dbReference>
<dbReference type="eggNOG" id="ENOG502QR85">
    <property type="taxonomic scope" value="Eukaryota"/>
</dbReference>
<dbReference type="SMART" id="SM00321">
    <property type="entry name" value="WSC"/>
    <property type="match status" value="1"/>
</dbReference>
<dbReference type="InterPro" id="IPR002889">
    <property type="entry name" value="WSC_carb-bd"/>
</dbReference>
<dbReference type="EnsemblProtists" id="EOD39164">
    <property type="protein sequence ID" value="EOD39164"/>
    <property type="gene ID" value="EMIHUDRAFT_223628"/>
</dbReference>
<dbReference type="InterPro" id="IPR014756">
    <property type="entry name" value="Ig_E-set"/>
</dbReference>
<sequence>MRQAAQATPGLLLLLFLSGPHAAVVNRVTGPSERELTHLSPGGGASLYISGANLGDPFNPPTILLGVGGTGRCELEGFTSSNRRLHCTLLPDGLPEPDEAYAPGQNLHLVPLWLVKGGRHADCWHVGGANHGCFVQFDLGGAPRLTDIFTPSILPGGLLRLGGRGINGGAVGPPAFRASLTSSSTRAVVGCASRPAGSEVALAYSSDSAFGCRLEASENVASGFFNVSLLDTSEAGRGWALRHFLVDRSIDIAERRTFDLEILPKVTSVSPPSGYVTGGTALTVTGSGFGAEPSALAVDVGGSTCQVTELKPGIVSCISTAVCADWDSAFVGCFVRESIAQSRVYEWTGQLELGRCALECAGWPAIAVSQHRCRCLERVPLATDKREDKACHVPCSGDSSQLCGGEQTGPWRERTLSVYANWNASAPSPCSFGFRTDVPAIDSLSGAALVAGENLVLYGTNLDAGVEAPSVTVCGGKSCPLVSSSASQVSCTMPACSASAGEPVLLRIRPHGYALSPAGLIVRGVLSVSSVLTTAGTAAGGTLLTIMGAGFSDNPARMSVSLVASSVSVAGCEVLTSSTASGQLVCTTTAAQDASRPDDVLAAVEVSIRDESDELVESSRIESAYTLLGSSSAPLLEALDAVSGSAAGGLRLCMSGQRLAETNAVSIGDAACALESVNSTQVCCITGPHPEGIANVSLTSPLGNTVPLAFTHSPAPRVTSLTSSSGYDGMTLGLIGTDLAVPAEVHIGTVPCPVINASSTMITCTVGSMPLGEFGISAVVSGVGAAEVADDVIIRIEPAMLTLSASAGSVGGGATLTVTGAGFDRMGLAAEVLVGDSPCAILSLAPTSLQCRIPAIVPSTALLPDWINSCDGLSLRACDGNPSEFVVWAPPGDENVYVELFASYSYSYELAKSPVILSTSPNSSAPGDELTVVGFGFSLIPEENEVLVGGEPCDVIWAEVDENHIHEACPVRSSAGRLAYGLAPALAGAEVAYASLVHSVSPAAGSARGGTALTITGSGLSDRLGDIAVSISGTPCELQSSNVSHAVCITGTPAASSITDTEAAVSLWVRDVLAECSPSGSCSYRYDSSLTATLSGAIVASATPSTWTIALDGAGFSEPADANTVFIGRQPCTPTGGNATLLTCTTVPPLAGSHVILLVTEHGKAEGLPPGFMGRGVLANNVVHNSGSAYLISGGSVLVNNLALGYSQRMVALDFSEVCSGVWVSGSAHIVGNAVAGSGCISYGFPGFNPSAFSNNTGHSNSLGVAVKGGLSKPVSDVTLWQISHIGLWGFSGTDDPTLRNIRMADVKFGLVWFGIGPSPIPHTVRLQTVHVQDSLFLGRSASNPCSGEQVGILLPVFGNQGSISPITCGPLGGHWLMGGYGTKHPIGSDPPLAAHVRVSGVTFYGFSGSRSTVLMTLQRGGMDSADAVPPMFFTNITIDEVSRGNLAYLPGPKRDWIQPSKCVVLDCDGPKHVILHDLDGSLTGSGPDTSLLAPAEFMNLLRADPSKFTWYNIPAKMLYDPAPLNDPADPGHDMSRWANYSGGGQSYTYRRALAARELASATEADWRHRMVFYEGDERAFYQTSESRACDPTSAIMDPSCRQSRRTHAEVAYSGYGTYRQGCNFISAWNAWNCTASSMIPARLTIESMDRDSLHRSLVPVGLASGGFVDLLGGGWGHVETKVCGGYNCLMRLSTYHTTVAINRSYDLAFTGTNPKGLRLMLPFGIGDDTDLLAARLLVSIFYSNPEKLEVYYREQLVPPLEEGNTYNFSMRKPTIDDGCGANAYAAWESKIYIVVCGGLDGTEIRTVDK</sequence>
<dbReference type="Pfam" id="PF01833">
    <property type="entry name" value="TIG"/>
    <property type="match status" value="8"/>
</dbReference>
<reference evidence="4" key="2">
    <citation type="submission" date="2024-10" db="UniProtKB">
        <authorList>
            <consortium name="EnsemblProtists"/>
        </authorList>
    </citation>
    <scope>IDENTIFICATION</scope>
</reference>